<dbReference type="Proteomes" id="UP000199095">
    <property type="component" value="Unassembled WGS sequence"/>
</dbReference>
<dbReference type="InterPro" id="IPR003497">
    <property type="entry name" value="BRO_N_domain"/>
</dbReference>
<dbReference type="PANTHER" id="PTHR36180">
    <property type="entry name" value="DNA-BINDING PROTEIN-RELATED-RELATED"/>
    <property type="match status" value="1"/>
</dbReference>
<dbReference type="PROSITE" id="PS51750">
    <property type="entry name" value="BRO_N"/>
    <property type="match status" value="1"/>
</dbReference>
<dbReference type="AlphaFoldDB" id="A0A1I0IF87"/>
<evidence type="ECO:0000313" key="3">
    <source>
        <dbReference type="Proteomes" id="UP000199095"/>
    </source>
</evidence>
<sequence length="230" mass="26670">MNHLTKMFDGCELRIVEFENEPWFVAKDVCNILEIKNTTQAVAKLDDDERSMFNIGRQGNTNVVNEFGLYNLVLGSRKSEANQFKRWITHEVIPAIRKNGFYELEQPKSQLEILQGTVNELVSQDKRITNLEETMRIDGAQEHALNKKGKQVVVEALGGKGSPAYKQLAFKAFSQFWRDFKNHFEIPRYGDLPKKKFEDGLRFIRMWQPSTSLKIEIDETNNQQTINEVI</sequence>
<organism evidence="2 3">
    <name type="scientific">Salinibacillus kushneri</name>
    <dbReference type="NCBI Taxonomy" id="237682"/>
    <lineage>
        <taxon>Bacteria</taxon>
        <taxon>Bacillati</taxon>
        <taxon>Bacillota</taxon>
        <taxon>Bacilli</taxon>
        <taxon>Bacillales</taxon>
        <taxon>Bacillaceae</taxon>
        <taxon>Salinibacillus</taxon>
    </lineage>
</organism>
<name>A0A1I0IF87_9BACI</name>
<dbReference type="InterPro" id="IPR018878">
    <property type="entry name" value="ORF6C_dom"/>
</dbReference>
<dbReference type="Pfam" id="PF10552">
    <property type="entry name" value="ORF6C"/>
    <property type="match status" value="1"/>
</dbReference>
<keyword evidence="3" id="KW-1185">Reference proteome</keyword>
<evidence type="ECO:0000259" key="1">
    <source>
        <dbReference type="PROSITE" id="PS51750"/>
    </source>
</evidence>
<dbReference type="RefSeq" id="WP_245732845.1">
    <property type="nucleotide sequence ID" value="NZ_FOHJ01000012.1"/>
</dbReference>
<dbReference type="STRING" id="237682.SAMN05421676_11251"/>
<dbReference type="SMART" id="SM01040">
    <property type="entry name" value="Bro-N"/>
    <property type="match status" value="1"/>
</dbReference>
<dbReference type="PANTHER" id="PTHR36180:SF2">
    <property type="entry name" value="BRO FAMILY PROTEIN"/>
    <property type="match status" value="1"/>
</dbReference>
<protein>
    <submittedName>
        <fullName evidence="2">BRO family, N-terminal domain</fullName>
    </submittedName>
</protein>
<proteinExistence type="predicted"/>
<reference evidence="3" key="1">
    <citation type="submission" date="2016-10" db="EMBL/GenBank/DDBJ databases">
        <authorList>
            <person name="Varghese N."/>
            <person name="Submissions S."/>
        </authorList>
    </citation>
    <scope>NUCLEOTIDE SEQUENCE [LARGE SCALE GENOMIC DNA]</scope>
    <source>
        <strain evidence="3">CGMCC 1.3566</strain>
    </source>
</reference>
<evidence type="ECO:0000313" key="2">
    <source>
        <dbReference type="EMBL" id="SET95545.1"/>
    </source>
</evidence>
<gene>
    <name evidence="2" type="ORF">SAMN05421676_11251</name>
</gene>
<dbReference type="EMBL" id="FOHJ01000012">
    <property type="protein sequence ID" value="SET95545.1"/>
    <property type="molecule type" value="Genomic_DNA"/>
</dbReference>
<accession>A0A1I0IF87</accession>
<dbReference type="Pfam" id="PF02498">
    <property type="entry name" value="Bro-N"/>
    <property type="match status" value="1"/>
</dbReference>
<feature type="domain" description="Bro-N" evidence="1">
    <location>
        <begin position="1"/>
        <end position="100"/>
    </location>
</feature>